<comment type="caution">
    <text evidence="2">The sequence shown here is derived from an EMBL/GenBank/DDBJ whole genome shotgun (WGS) entry which is preliminary data.</text>
</comment>
<evidence type="ECO:0000313" key="3">
    <source>
        <dbReference type="Proteomes" id="UP001341820"/>
    </source>
</evidence>
<proteinExistence type="predicted"/>
<sequence length="640" mass="72572">MSASPTRGLSSLMRKNKRKEQEEGGQKKTDKKARIKDYPFFRSIKPKTKFLFKSDYFQVDNTFATVLTIMHHSGSDNNLGYFWGINLIPRNIGNDVSVRRLEHVGRMSESWVDNHQGRAEGLLNNQANETEKDGSLTARQRLSKKQQQLVDIANDLMNGSSYLRVAIRLLVKAPTLERLDDAVNKINRQYKDRFDTVFAAPYVGEQKRELSSMFNKVEQKMGRNFMFTSAELAGSYSLVTRGIEDPSGEYIGQMEGDVNNSAVLMDIDNYESHVVIAGRADAQTLSGWDFKGQKGVDVWGAKLGTSALLPNKRVVHLILNRANIADIGIDLSDVTSNINMAKGDINPFELFGEREDELSIFPAHLQKVGLMVEQLQPMTEGSRARIRGALQEVLNNFYVDKRMWRRNAPKNRDQLRLVGIPHNQVPKLPEFLVYLDMEYEAQVKARNKDPEVMNAYGFLRTAFRDMMDSNGNLFNTTTSNLIDRAAVSSRVIYDFSSLLNRSRGVMMAQFVNALGFSVGNLSQGDVVLLHGAEQLAPGIKQYVRDVFDQLNDNGVRVVFIYNSIDRMLTDRGFNQFESSDYTLLGGMTKSTIADYEDLLKQEVPIALKTLLEHKEKCRYYLRRGFDNVVFSSDIQMGFNQ</sequence>
<accession>A0ABU6NQE3</accession>
<reference evidence="2 3" key="1">
    <citation type="submission" date="2023-03" db="EMBL/GenBank/DDBJ databases">
        <title>Bacillus Genome Sequencing.</title>
        <authorList>
            <person name="Dunlap C."/>
        </authorList>
    </citation>
    <scope>NUCLEOTIDE SEQUENCE [LARGE SCALE GENOMIC DNA]</scope>
    <source>
        <strain evidence="2 3">B-4107</strain>
    </source>
</reference>
<name>A0ABU6NQE3_9BACI</name>
<dbReference type="RefSeq" id="WP_328238792.1">
    <property type="nucleotide sequence ID" value="NZ_JAROAS010000055.1"/>
</dbReference>
<evidence type="ECO:0008006" key="4">
    <source>
        <dbReference type="Google" id="ProtNLM"/>
    </source>
</evidence>
<evidence type="ECO:0000313" key="2">
    <source>
        <dbReference type="EMBL" id="MED4130171.1"/>
    </source>
</evidence>
<dbReference type="Proteomes" id="UP001341820">
    <property type="component" value="Unassembled WGS sequence"/>
</dbReference>
<feature type="region of interest" description="Disordered" evidence="1">
    <location>
        <begin position="1"/>
        <end position="31"/>
    </location>
</feature>
<evidence type="ECO:0000256" key="1">
    <source>
        <dbReference type="SAM" id="MobiDB-lite"/>
    </source>
</evidence>
<organism evidence="2 3">
    <name type="scientific">Shouchella miscanthi</name>
    <dbReference type="NCBI Taxonomy" id="2598861"/>
    <lineage>
        <taxon>Bacteria</taxon>
        <taxon>Bacillati</taxon>
        <taxon>Bacillota</taxon>
        <taxon>Bacilli</taxon>
        <taxon>Bacillales</taxon>
        <taxon>Bacillaceae</taxon>
        <taxon>Shouchella</taxon>
    </lineage>
</organism>
<gene>
    <name evidence="2" type="ORF">P5F74_18815</name>
</gene>
<feature type="compositionally biased region" description="Basic and acidic residues" evidence="1">
    <location>
        <begin position="19"/>
        <end position="28"/>
    </location>
</feature>
<keyword evidence="3" id="KW-1185">Reference proteome</keyword>
<protein>
    <recommendedName>
        <fullName evidence="4">DUF1073 domain-containing protein</fullName>
    </recommendedName>
</protein>
<dbReference type="EMBL" id="JAROAS010000055">
    <property type="protein sequence ID" value="MED4130171.1"/>
    <property type="molecule type" value="Genomic_DNA"/>
</dbReference>